<organism evidence="2 3">
    <name type="scientific">Halosimplex pelagicum</name>
    <dbReference type="NCBI Taxonomy" id="869886"/>
    <lineage>
        <taxon>Archaea</taxon>
        <taxon>Methanobacteriati</taxon>
        <taxon>Methanobacteriota</taxon>
        <taxon>Stenosarchaea group</taxon>
        <taxon>Halobacteria</taxon>
        <taxon>Halobacteriales</taxon>
        <taxon>Haloarculaceae</taxon>
        <taxon>Halosimplex</taxon>
    </lineage>
</organism>
<dbReference type="EMBL" id="CP058909">
    <property type="protein sequence ID" value="QLH83431.1"/>
    <property type="molecule type" value="Genomic_DNA"/>
</dbReference>
<protein>
    <submittedName>
        <fullName evidence="2">Uncharacterized protein</fullName>
    </submittedName>
</protein>
<keyword evidence="3" id="KW-1185">Reference proteome</keyword>
<dbReference type="AlphaFoldDB" id="A0A7D5T5H5"/>
<dbReference type="RefSeq" id="WP_179918480.1">
    <property type="nucleotide sequence ID" value="NZ_CP058909.1"/>
</dbReference>
<evidence type="ECO:0000256" key="1">
    <source>
        <dbReference type="SAM" id="Phobius"/>
    </source>
</evidence>
<sequence>MTAFGLPIGPDSERAWFVGLAVILFVSALVGLVVFPNVEVAEREASINVSGLDESGSAQATVERVDGGESETVAETTIEGPEATLYMATEAGLFYVSVETADGSCHRRVELGERGQTGMGAEWIGDRAPECPATLSVET</sequence>
<feature type="transmembrane region" description="Helical" evidence="1">
    <location>
        <begin position="15"/>
        <end position="35"/>
    </location>
</feature>
<keyword evidence="1" id="KW-1133">Transmembrane helix</keyword>
<name>A0A7D5T5H5_9EURY</name>
<accession>A0A7D5T5H5</accession>
<keyword evidence="1" id="KW-0812">Transmembrane</keyword>
<dbReference type="Proteomes" id="UP000509346">
    <property type="component" value="Chromosome"/>
</dbReference>
<evidence type="ECO:0000313" key="2">
    <source>
        <dbReference type="EMBL" id="QLH83431.1"/>
    </source>
</evidence>
<dbReference type="KEGG" id="hpel:HZS54_18130"/>
<evidence type="ECO:0000313" key="3">
    <source>
        <dbReference type="Proteomes" id="UP000509346"/>
    </source>
</evidence>
<reference evidence="2 3" key="1">
    <citation type="submission" date="2020-07" db="EMBL/GenBank/DDBJ databases">
        <title>Halosimplex litoreum sp. nov. and Halosimplex rubrum sp. nov., isolated from different salt environments.</title>
        <authorList>
            <person name="Cui H."/>
        </authorList>
    </citation>
    <scope>NUCLEOTIDE SEQUENCE [LARGE SCALE GENOMIC DNA]</scope>
    <source>
        <strain evidence="2 3">R2</strain>
    </source>
</reference>
<gene>
    <name evidence="2" type="ORF">HZS54_18130</name>
</gene>
<keyword evidence="1" id="KW-0472">Membrane</keyword>
<proteinExistence type="predicted"/>
<dbReference type="GeneID" id="56084549"/>